<dbReference type="InterPro" id="IPR052430">
    <property type="entry name" value="IVT-Associated"/>
</dbReference>
<evidence type="ECO:0000256" key="1">
    <source>
        <dbReference type="ARBA" id="ARBA00004141"/>
    </source>
</evidence>
<feature type="domain" description="DUF2421" evidence="7">
    <location>
        <begin position="1010"/>
        <end position="1238"/>
    </location>
</feature>
<feature type="transmembrane region" description="Helical" evidence="6">
    <location>
        <begin position="286"/>
        <end position="309"/>
    </location>
</feature>
<feature type="region of interest" description="Disordered" evidence="5">
    <location>
        <begin position="196"/>
        <end position="254"/>
    </location>
</feature>
<dbReference type="VEuPathDB" id="FungiDB:MUCCIDRAFT_161565"/>
<name>A0A162MSB1_MUCCL</name>
<evidence type="ECO:0000256" key="3">
    <source>
        <dbReference type="ARBA" id="ARBA00022989"/>
    </source>
</evidence>
<feature type="transmembrane region" description="Helical" evidence="6">
    <location>
        <begin position="364"/>
        <end position="385"/>
    </location>
</feature>
<dbReference type="GO" id="GO:0016020">
    <property type="term" value="C:membrane"/>
    <property type="evidence" value="ECO:0007669"/>
    <property type="project" value="UniProtKB-SubCell"/>
</dbReference>
<feature type="compositionally biased region" description="Polar residues" evidence="5">
    <location>
        <begin position="67"/>
        <end position="83"/>
    </location>
</feature>
<feature type="compositionally biased region" description="Basic residues" evidence="5">
    <location>
        <begin position="244"/>
        <end position="253"/>
    </location>
</feature>
<dbReference type="AlphaFoldDB" id="A0A162MSB1"/>
<comment type="caution">
    <text evidence="9">The sequence shown here is derived from an EMBL/GenBank/DDBJ whole genome shotgun (WGS) entry which is preliminary data.</text>
</comment>
<feature type="transmembrane region" description="Helical" evidence="6">
    <location>
        <begin position="957"/>
        <end position="974"/>
    </location>
</feature>
<feature type="transmembrane region" description="Helical" evidence="6">
    <location>
        <begin position="986"/>
        <end position="1009"/>
    </location>
</feature>
<evidence type="ECO:0000313" key="10">
    <source>
        <dbReference type="Proteomes" id="UP000077051"/>
    </source>
</evidence>
<feature type="transmembrane region" description="Helical" evidence="6">
    <location>
        <begin position="429"/>
        <end position="447"/>
    </location>
</feature>
<evidence type="ECO:0000256" key="5">
    <source>
        <dbReference type="SAM" id="MobiDB-lite"/>
    </source>
</evidence>
<keyword evidence="2 6" id="KW-0812">Transmembrane</keyword>
<dbReference type="OrthoDB" id="68611at2759"/>
<dbReference type="Proteomes" id="UP000077051">
    <property type="component" value="Unassembled WGS sequence"/>
</dbReference>
<dbReference type="PANTHER" id="PTHR47804:SF1">
    <property type="entry name" value="DUF2421 DOMAIN-CONTAINING PROTEIN"/>
    <property type="match status" value="1"/>
</dbReference>
<dbReference type="EMBL" id="AMYB01000003">
    <property type="protein sequence ID" value="OAD04855.1"/>
    <property type="molecule type" value="Genomic_DNA"/>
</dbReference>
<feature type="transmembrane region" description="Helical" evidence="6">
    <location>
        <begin position="330"/>
        <end position="352"/>
    </location>
</feature>
<feature type="region of interest" description="Disordered" evidence="5">
    <location>
        <begin position="1"/>
        <end position="43"/>
    </location>
</feature>
<feature type="domain" description="Integral membrane bound transporter" evidence="8">
    <location>
        <begin position="882"/>
        <end position="1004"/>
    </location>
</feature>
<evidence type="ECO:0000256" key="6">
    <source>
        <dbReference type="SAM" id="Phobius"/>
    </source>
</evidence>
<protein>
    <submittedName>
        <fullName evidence="9">Uncharacterized protein</fullName>
    </submittedName>
</protein>
<dbReference type="STRING" id="747725.A0A162MSB1"/>
<evidence type="ECO:0000256" key="2">
    <source>
        <dbReference type="ARBA" id="ARBA00022692"/>
    </source>
</evidence>
<feature type="compositionally biased region" description="Acidic residues" evidence="5">
    <location>
        <begin position="229"/>
        <end position="239"/>
    </location>
</feature>
<feature type="transmembrane region" description="Helical" evidence="6">
    <location>
        <begin position="932"/>
        <end position="950"/>
    </location>
</feature>
<organism evidence="9 10">
    <name type="scientific">Mucor lusitanicus CBS 277.49</name>
    <dbReference type="NCBI Taxonomy" id="747725"/>
    <lineage>
        <taxon>Eukaryota</taxon>
        <taxon>Fungi</taxon>
        <taxon>Fungi incertae sedis</taxon>
        <taxon>Mucoromycota</taxon>
        <taxon>Mucoromycotina</taxon>
        <taxon>Mucoromycetes</taxon>
        <taxon>Mucorales</taxon>
        <taxon>Mucorineae</taxon>
        <taxon>Mucoraceae</taxon>
        <taxon>Mucor</taxon>
    </lineage>
</organism>
<dbReference type="InterPro" id="IPR018820">
    <property type="entry name" value="BRE4-related_DUF2421"/>
</dbReference>
<proteinExistence type="predicted"/>
<feature type="region of interest" description="Disordered" evidence="5">
    <location>
        <begin position="58"/>
        <end position="83"/>
    </location>
</feature>
<dbReference type="InterPro" id="IPR049453">
    <property type="entry name" value="Memb_transporter_dom"/>
</dbReference>
<evidence type="ECO:0000259" key="7">
    <source>
        <dbReference type="Pfam" id="PF10334"/>
    </source>
</evidence>
<keyword evidence="4 6" id="KW-0472">Membrane</keyword>
<feature type="transmembrane region" description="Helical" evidence="6">
    <location>
        <begin position="392"/>
        <end position="409"/>
    </location>
</feature>
<feature type="region of interest" description="Disordered" evidence="5">
    <location>
        <begin position="574"/>
        <end position="595"/>
    </location>
</feature>
<evidence type="ECO:0000259" key="8">
    <source>
        <dbReference type="Pfam" id="PF13515"/>
    </source>
</evidence>
<comment type="subcellular location">
    <subcellularLocation>
        <location evidence="1">Membrane</location>
        <topology evidence="1">Multi-pass membrane protein</topology>
    </subcellularLocation>
</comment>
<keyword evidence="3 6" id="KW-1133">Transmembrane helix</keyword>
<sequence length="1275" mass="143811">MPNTSETLHLLDSSEEDNSDSSYHKHQPKKSVTPPSGISHLFNNHHYIGESKPLNAFVATTKPPPVQYNNESDGSDQDMPSSSYRSSAYFTALLPNSIEATAAEETDPLLTSSIVIAATTAPPSPHYLSRTLSSSNYFDNQSDYEVILDDGTRQKRTISLSTVQIYPSHGSSSDQAKSSNNSNYLSVLGRWISKKGDGKKRNTATSKDLTTPADRTAKSNMPLSLSSSSDDEDESEDQEADSRKRSKKRKHRQLPTYKQYAKQWTAFRDQYLTLSHNQKMVLKCSFAYMIGSLFTFVPQLSALCGTHIAKHMTATVTVFFNPAKTVGGMVEAAGFGWLYTLAALTLSLASMYTTDYFLDNDMAWMAYLVSLGVWLAGSTFVISYLKAKLNTPSVLTASGLAFIILFTVIVREGSGNEAEFDFDIITDTFFVVAFGTIISVAICIFVWPMTATQKLRTNIDSSLSSTRILLKLLTKTFLLDADLPEFTANKTLETALKTHKASFTALKPALKDANLEFYNLEMQYHAKGYKTIVKSLERLAQHIGGLKSSCGLQVEVMQQTAAAPKVAGGYGSISVNSSTSSRKDNPVSASPTALSKETFNVKAGPQRKKMECELKRERQSATPADYFSMSTNEDPAATASHKKEGALVQFIRTVRSPMKSLAYTCKQTIVHLQARFTKKTTQTTPSFRLMRQNLASAIELFEASQHKALMRFYKRKFKKQQQKNLKSDELHSLFLKQTQDAADDVFLVYFFVFCLLEFAKELMVLVESVQYVFEDMEESDQSEKVSSWVKYLFRRKHGYSCQDDDSDTPSDTGFTPNNHNTLNTLHTPLHTSKVRRLLIKLWSFFSGFKTHRVKFAIKSMLTAELISILAFIPATRPYFTEFKLEWTLITVMAVMSPSVGATNLGAVLRVMATVLGCILAAIIYTIFQDNTIMLWLCTWLISIPSFWLILHHKHGRFGLFTLLAYNLIVLYKFNHRLDDSVDVFELTWMRCLAVSVGVILGLFVTAYVWPYEARREVRKGLSDLLLTLSWLYKQLVSVYSEDDLSEAPPALSTHAAPYNQSSTFILTRKNKARAAELQKIELSIQVSIFDLQGLLVHAPNEPRLKGPFPAKTYSAMLACCQNILDKLLSLRIVILKDVWAVHVRRNFLMPASNEFMEMAGNVFLYFYLLASALQLKTPLPPYLPPAEKTRQLLMQKLQQLPLVMEMSLHEHEMTEEKKDECYMVYYAYVVLMENIIRELEMLGNHMRDLFGSLVPEDQWMRCFGQYMDLEQNQMA</sequence>
<evidence type="ECO:0000256" key="4">
    <source>
        <dbReference type="ARBA" id="ARBA00023136"/>
    </source>
</evidence>
<evidence type="ECO:0000313" key="9">
    <source>
        <dbReference type="EMBL" id="OAD04855.1"/>
    </source>
</evidence>
<reference evidence="9 10" key="1">
    <citation type="submission" date="2015-06" db="EMBL/GenBank/DDBJ databases">
        <title>Expansion of signal transduction pathways in fungi by whole-genome duplication.</title>
        <authorList>
            <consortium name="DOE Joint Genome Institute"/>
            <person name="Corrochano L.M."/>
            <person name="Kuo A."/>
            <person name="Marcet-Houben M."/>
            <person name="Polaino S."/>
            <person name="Salamov A."/>
            <person name="Villalobos J.M."/>
            <person name="Alvarez M.I."/>
            <person name="Avalos J."/>
            <person name="Benito E.P."/>
            <person name="Benoit I."/>
            <person name="Burger G."/>
            <person name="Camino L.P."/>
            <person name="Canovas D."/>
            <person name="Cerda-Olmedo E."/>
            <person name="Cheng J.-F."/>
            <person name="Dominguez A."/>
            <person name="Elias M."/>
            <person name="Eslava A.P."/>
            <person name="Glaser F."/>
            <person name="Grimwood J."/>
            <person name="Gutierrez G."/>
            <person name="Heitman J."/>
            <person name="Henrissat B."/>
            <person name="Iturriaga E.A."/>
            <person name="Lang B.F."/>
            <person name="Lavin J.L."/>
            <person name="Lee S."/>
            <person name="Li W."/>
            <person name="Lindquist E."/>
            <person name="Lopez-Garcia S."/>
            <person name="Luque E.M."/>
            <person name="Marcos A.T."/>
            <person name="Martin J."/>
            <person name="Mccluskey K."/>
            <person name="Medina H.R."/>
            <person name="Miralles-Duran A."/>
            <person name="Miyazaki A."/>
            <person name="Munoz-Torres E."/>
            <person name="Oguiza J.A."/>
            <person name="Ohm R."/>
            <person name="Olmedo M."/>
            <person name="Orejas M."/>
            <person name="Ortiz-Castellanos L."/>
            <person name="Pisabarro A.G."/>
            <person name="Rodriguez-Romero J."/>
            <person name="Ruiz-Herrera J."/>
            <person name="Ruiz-Vazquez R."/>
            <person name="Sanz C."/>
            <person name="Schackwitz W."/>
            <person name="Schmutz J."/>
            <person name="Shahriari M."/>
            <person name="Shelest E."/>
            <person name="Silva-Franco F."/>
            <person name="Soanes D."/>
            <person name="Syed K."/>
            <person name="Tagua V.G."/>
            <person name="Talbot N.J."/>
            <person name="Thon M."/>
            <person name="De Vries R.P."/>
            <person name="Wiebenga A."/>
            <person name="Yadav J.S."/>
            <person name="Braun E.L."/>
            <person name="Baker S."/>
            <person name="Garre V."/>
            <person name="Horwitz B."/>
            <person name="Torres-Martinez S."/>
            <person name="Idnurm A."/>
            <person name="Herrera-Estrella A."/>
            <person name="Gabaldon T."/>
            <person name="Grigoriev I.V."/>
        </authorList>
    </citation>
    <scope>NUCLEOTIDE SEQUENCE [LARGE SCALE GENOMIC DNA]</scope>
    <source>
        <strain evidence="9 10">CBS 277.49</strain>
    </source>
</reference>
<dbReference type="PANTHER" id="PTHR47804">
    <property type="entry name" value="60S RIBOSOMAL PROTEIN L19"/>
    <property type="match status" value="1"/>
</dbReference>
<keyword evidence="10" id="KW-1185">Reference proteome</keyword>
<dbReference type="Pfam" id="PF10334">
    <property type="entry name" value="BRE4"/>
    <property type="match status" value="1"/>
</dbReference>
<accession>A0A162MSB1</accession>
<dbReference type="Pfam" id="PF13515">
    <property type="entry name" value="FUSC_2"/>
    <property type="match status" value="1"/>
</dbReference>
<feature type="transmembrane region" description="Helical" evidence="6">
    <location>
        <begin position="907"/>
        <end position="926"/>
    </location>
</feature>
<gene>
    <name evidence="9" type="ORF">MUCCIDRAFT_161565</name>
</gene>